<dbReference type="Proteomes" id="UP000574761">
    <property type="component" value="Unassembled WGS sequence"/>
</dbReference>
<comment type="function">
    <text evidence="1">Is involved in generating a small heat-stable compound (Nod), an acylated oligomer of N-acetylglucosamine, that stimulates mitosis in various plant protoplasts.</text>
</comment>
<dbReference type="InterPro" id="IPR051398">
    <property type="entry name" value="Polysacch_Deacetylase"/>
</dbReference>
<reference evidence="7 8" key="1">
    <citation type="submission" date="2020-08" db="EMBL/GenBank/DDBJ databases">
        <title>Genomic Encyclopedia of Type Strains, Phase IV (KMG-IV): sequencing the most valuable type-strain genomes for metagenomic binning, comparative biology and taxonomic classification.</title>
        <authorList>
            <person name="Goeker M."/>
        </authorList>
    </citation>
    <scope>NUCLEOTIDE SEQUENCE [LARGE SCALE GENOMIC DNA]</scope>
    <source>
        <strain evidence="7 8">DSM 100211</strain>
    </source>
</reference>
<protein>
    <recommendedName>
        <fullName evidence="3">Chitooligosaccharide deacetylase</fullName>
    </recommendedName>
    <alternativeName>
        <fullName evidence="5">Nodulation protein B</fullName>
    </alternativeName>
</protein>
<proteinExistence type="inferred from homology"/>
<sequence>MPTLKNVMRRSIKHAAIAGGLELSSLAGRAGLMSSARGRGAIFTLHHVRPKAEQAFDPNAHLEITPEFLDETLTLLAAEGYQFVPLHHMAARMAIARPEERFAAFTLDDGYRNNAVHAQPVFTEHRAPFTVFVTGGFCCRTHSIWWETLTDLLRARPHIEFDFGSGPVTLPLATSWQKDAAFNRFAAFIQSGDETSRVASLDKAAKAHGIDPLLITERLIMREPELKSLVLNPLATLGAHTISHRALARLEEHEALEEMQASAERIECITGVRPVAFAFPYGFGGTVTPREYKLAAEAGFELAVTTVPGTLDHRSFDTAMALPRISVNGLYQKRKYVAALASGIPFKLMRR</sequence>
<dbReference type="AlphaFoldDB" id="A0A7W6GI69"/>
<dbReference type="InterPro" id="IPR002509">
    <property type="entry name" value="NODB_dom"/>
</dbReference>
<comment type="caution">
    <text evidence="7">The sequence shown here is derived from an EMBL/GenBank/DDBJ whole genome shotgun (WGS) entry which is preliminary data.</text>
</comment>
<evidence type="ECO:0000259" key="6">
    <source>
        <dbReference type="PROSITE" id="PS51677"/>
    </source>
</evidence>
<gene>
    <name evidence="7" type="ORF">GGQ64_001060</name>
</gene>
<evidence type="ECO:0000256" key="1">
    <source>
        <dbReference type="ARBA" id="ARBA00003236"/>
    </source>
</evidence>
<evidence type="ECO:0000256" key="3">
    <source>
        <dbReference type="ARBA" id="ARBA00020071"/>
    </source>
</evidence>
<evidence type="ECO:0000313" key="7">
    <source>
        <dbReference type="EMBL" id="MBB3975873.1"/>
    </source>
</evidence>
<dbReference type="PANTHER" id="PTHR34216:SF7">
    <property type="entry name" value="POLY-BETA-1,6-N-ACETYL-D-GLUCOSAMINE N-DEACETYLASE"/>
    <property type="match status" value="1"/>
</dbReference>
<dbReference type="SUPFAM" id="SSF88713">
    <property type="entry name" value="Glycoside hydrolase/deacetylase"/>
    <property type="match status" value="1"/>
</dbReference>
<accession>A0A7W6GI69</accession>
<dbReference type="Gene3D" id="3.20.20.370">
    <property type="entry name" value="Glycoside hydrolase/deacetylase"/>
    <property type="match status" value="1"/>
</dbReference>
<dbReference type="InterPro" id="IPR011330">
    <property type="entry name" value="Glyco_hydro/deAcase_b/a-brl"/>
</dbReference>
<dbReference type="GO" id="GO:0005975">
    <property type="term" value="P:carbohydrate metabolic process"/>
    <property type="evidence" value="ECO:0007669"/>
    <property type="project" value="InterPro"/>
</dbReference>
<dbReference type="PROSITE" id="PS51677">
    <property type="entry name" value="NODB"/>
    <property type="match status" value="1"/>
</dbReference>
<keyword evidence="8" id="KW-1185">Reference proteome</keyword>
<keyword evidence="4" id="KW-0732">Signal</keyword>
<dbReference type="EMBL" id="JACIEE010000002">
    <property type="protein sequence ID" value="MBB3975873.1"/>
    <property type="molecule type" value="Genomic_DNA"/>
</dbReference>
<dbReference type="PANTHER" id="PTHR34216">
    <property type="match status" value="1"/>
</dbReference>
<dbReference type="Pfam" id="PF01522">
    <property type="entry name" value="Polysacc_deac_1"/>
    <property type="match status" value="1"/>
</dbReference>
<name>A0A7W6GI69_9HYPH</name>
<evidence type="ECO:0000313" key="8">
    <source>
        <dbReference type="Proteomes" id="UP000574761"/>
    </source>
</evidence>
<evidence type="ECO:0000256" key="4">
    <source>
        <dbReference type="ARBA" id="ARBA00022729"/>
    </source>
</evidence>
<feature type="domain" description="NodB homology" evidence="6">
    <location>
        <begin position="101"/>
        <end position="351"/>
    </location>
</feature>
<comment type="similarity">
    <text evidence="2">Belongs to the polysaccharide deacetylase family.</text>
</comment>
<organism evidence="7 8">
    <name type="scientific">Mycoplana azooxidifex</name>
    <dbReference type="NCBI Taxonomy" id="1636188"/>
    <lineage>
        <taxon>Bacteria</taxon>
        <taxon>Pseudomonadati</taxon>
        <taxon>Pseudomonadota</taxon>
        <taxon>Alphaproteobacteria</taxon>
        <taxon>Hyphomicrobiales</taxon>
        <taxon>Rhizobiaceae</taxon>
        <taxon>Mycoplana</taxon>
    </lineage>
</organism>
<evidence type="ECO:0000256" key="5">
    <source>
        <dbReference type="ARBA" id="ARBA00032976"/>
    </source>
</evidence>
<evidence type="ECO:0000256" key="2">
    <source>
        <dbReference type="ARBA" id="ARBA00010973"/>
    </source>
</evidence>
<dbReference type="GO" id="GO:0016810">
    <property type="term" value="F:hydrolase activity, acting on carbon-nitrogen (but not peptide) bonds"/>
    <property type="evidence" value="ECO:0007669"/>
    <property type="project" value="InterPro"/>
</dbReference>